<dbReference type="NCBIfam" id="TIGR04183">
    <property type="entry name" value="Por_Secre_tail"/>
    <property type="match status" value="1"/>
</dbReference>
<protein>
    <recommendedName>
        <fullName evidence="1">Secretion system C-terminal sorting domain-containing protein</fullName>
    </recommendedName>
</protein>
<dbReference type="EMBL" id="MFYX01000117">
    <property type="protein sequence ID" value="OGK01881.1"/>
    <property type="molecule type" value="Genomic_DNA"/>
</dbReference>
<dbReference type="InterPro" id="IPR026444">
    <property type="entry name" value="Secre_tail"/>
</dbReference>
<reference evidence="2 3" key="1">
    <citation type="journal article" date="2016" name="Nat. Commun.">
        <title>Thousands of microbial genomes shed light on interconnected biogeochemical processes in an aquifer system.</title>
        <authorList>
            <person name="Anantharaman K."/>
            <person name="Brown C.T."/>
            <person name="Hug L.A."/>
            <person name="Sharon I."/>
            <person name="Castelle C.J."/>
            <person name="Probst A.J."/>
            <person name="Thomas B.C."/>
            <person name="Singh A."/>
            <person name="Wilkins M.J."/>
            <person name="Karaoz U."/>
            <person name="Brodie E.L."/>
            <person name="Williams K.H."/>
            <person name="Hubbard S.S."/>
            <person name="Banfield J.F."/>
        </authorList>
    </citation>
    <scope>NUCLEOTIDE SEQUENCE [LARGE SCALE GENOMIC DNA]</scope>
</reference>
<feature type="domain" description="Secretion system C-terminal sorting" evidence="1">
    <location>
        <begin position="287"/>
        <end position="357"/>
    </location>
</feature>
<gene>
    <name evidence="2" type="ORF">A2519_04815</name>
</gene>
<name>A0A1F7F5G5_UNCRA</name>
<comment type="caution">
    <text evidence="2">The sequence shown here is derived from an EMBL/GenBank/DDBJ whole genome shotgun (WGS) entry which is preliminary data.</text>
</comment>
<sequence length="361" mass="40398">MIKIVVLVLLFVSVAFSETYLIWQDAIKKGYALSDSPGPNLNIPQDKTYEGVVRSEYYDIILDGRNTGFYLWYSYNYRIKRDIIASFDLNRLRGTIVSAKIRAEFFDYMSELDNQSTNLAGNIDVQIAIGDAFLVNHYTDNDYTYCSDDALIFSSAIGLWWMTNIDTITIQSLQGQSDSSSPSPLWRQFVEIDVTPQVQWILNNNDSAQNHLYTIIMTAIGGTGRLFVFGKNGCDSSYHALALPGDKWTNDCNTLHFLIEGSLTPEPPALAERGTPNRIESLTLASYPNPFNPTTTISYVIPGNNTGMLSIYSIDGKRIIQKSIMGQGEYLWNARGMVSGIYLCRLGCDGKVLTKKVLLAK</sequence>
<accession>A0A1F7F5G5</accession>
<evidence type="ECO:0000313" key="2">
    <source>
        <dbReference type="EMBL" id="OGK01881.1"/>
    </source>
</evidence>
<evidence type="ECO:0000259" key="1">
    <source>
        <dbReference type="Pfam" id="PF18962"/>
    </source>
</evidence>
<organism evidence="2 3">
    <name type="scientific">Candidatus Raymondbacteria bacterium RIFOXYD12_FULL_49_13</name>
    <dbReference type="NCBI Taxonomy" id="1817890"/>
    <lineage>
        <taxon>Bacteria</taxon>
        <taxon>Raymondiibacteriota</taxon>
    </lineage>
</organism>
<proteinExistence type="predicted"/>
<dbReference type="Proteomes" id="UP000179243">
    <property type="component" value="Unassembled WGS sequence"/>
</dbReference>
<dbReference type="Pfam" id="PF18962">
    <property type="entry name" value="Por_Secre_tail"/>
    <property type="match status" value="1"/>
</dbReference>
<evidence type="ECO:0000313" key="3">
    <source>
        <dbReference type="Proteomes" id="UP000179243"/>
    </source>
</evidence>
<dbReference type="AlphaFoldDB" id="A0A1F7F5G5"/>